<sequence length="145" mass="16015">MSKEIASRILRAPGAPKLVMSTTNSESKSQLWTVYNAQEIMFFDCISRQRDPDSKRPNNVGGPYLTACDSRLLSTRNWQRVFRVRYLADEASAGTQSATANTDVDPTNHTEAATANFTPPVPSTGAAPQPFPIKCKRGRPPKPKY</sequence>
<comment type="caution">
    <text evidence="2">The sequence shown here is derived from an EMBL/GenBank/DDBJ whole genome shotgun (WGS) entry which is preliminary data.</text>
</comment>
<feature type="compositionally biased region" description="Polar residues" evidence="1">
    <location>
        <begin position="93"/>
        <end position="117"/>
    </location>
</feature>
<evidence type="ECO:0000313" key="2">
    <source>
        <dbReference type="EMBL" id="KAF5361908.1"/>
    </source>
</evidence>
<keyword evidence="3" id="KW-1185">Reference proteome</keyword>
<evidence type="ECO:0000313" key="3">
    <source>
        <dbReference type="Proteomes" id="UP000559027"/>
    </source>
</evidence>
<reference evidence="2 3" key="1">
    <citation type="journal article" date="2020" name="ISME J.">
        <title>Uncovering the hidden diversity of litter-decomposition mechanisms in mushroom-forming fungi.</title>
        <authorList>
            <person name="Floudas D."/>
            <person name="Bentzer J."/>
            <person name="Ahren D."/>
            <person name="Johansson T."/>
            <person name="Persson P."/>
            <person name="Tunlid A."/>
        </authorList>
    </citation>
    <scope>NUCLEOTIDE SEQUENCE [LARGE SCALE GENOMIC DNA]</scope>
    <source>
        <strain evidence="2 3">CBS 146.42</strain>
    </source>
</reference>
<proteinExistence type="predicted"/>
<dbReference type="EMBL" id="JAACJO010000002">
    <property type="protein sequence ID" value="KAF5361908.1"/>
    <property type="molecule type" value="Genomic_DNA"/>
</dbReference>
<accession>A0A8H5GBL4</accession>
<dbReference type="AlphaFoldDB" id="A0A8H5GBL4"/>
<organism evidence="2 3">
    <name type="scientific">Leucocoprinus leucothites</name>
    <dbReference type="NCBI Taxonomy" id="201217"/>
    <lineage>
        <taxon>Eukaryota</taxon>
        <taxon>Fungi</taxon>
        <taxon>Dikarya</taxon>
        <taxon>Basidiomycota</taxon>
        <taxon>Agaricomycotina</taxon>
        <taxon>Agaricomycetes</taxon>
        <taxon>Agaricomycetidae</taxon>
        <taxon>Agaricales</taxon>
        <taxon>Agaricineae</taxon>
        <taxon>Agaricaceae</taxon>
        <taxon>Leucocoprinus</taxon>
    </lineage>
</organism>
<gene>
    <name evidence="2" type="ORF">D9756_002822</name>
</gene>
<feature type="region of interest" description="Disordered" evidence="1">
    <location>
        <begin position="91"/>
        <end position="145"/>
    </location>
</feature>
<feature type="compositionally biased region" description="Basic residues" evidence="1">
    <location>
        <begin position="134"/>
        <end position="145"/>
    </location>
</feature>
<dbReference type="Proteomes" id="UP000559027">
    <property type="component" value="Unassembled WGS sequence"/>
</dbReference>
<protein>
    <submittedName>
        <fullName evidence="2">Uncharacterized protein</fullName>
    </submittedName>
</protein>
<name>A0A8H5GBL4_9AGAR</name>
<evidence type="ECO:0000256" key="1">
    <source>
        <dbReference type="SAM" id="MobiDB-lite"/>
    </source>
</evidence>